<sequence length="507" mass="56903">MALAFIASFVLWLLPCLPATSHAQTLAYFRDSTFGAGLYDARRLKKYGGPTVVDLDRDGYPDLLFNHHDSVPSQLFWNNGDGTFSRSSWQMWHDIHGINAFPISPWTRNMRFTLSAGGNFGRNPSSPLMYEVNAATRNVRLVSAQAGVTRRGGRGRTAVYMDLSKRAHLYWPDVLFINAAALKGSSQFAYEQTKSGRFTLRGVGGSFQSTPEQLGTVTDLEDDLQMEVLTYWTLRVWRVTRAFTLTEISKQVLPRGLAYRGVAAVAELDFDNDGDFDLYVARSRIGWWLPDVAYDDYLLENRGGYYVDVSAKARIPRGTQSRGVTTGDFNNDGFIDLHVTQYNDYDILLLNRGDGTFRRVSQPISRPGNTRGDHSVAFDYDMDGRIDIISSQGDHNNVKLGGSYRLFQNITPPSKKQRNYLLVRVGNPWNRSCTPLHAVVMVQAGKLRMKRRVGSPGTAVSNSYLETVHFGLGKRRRADRIFVKYSSGYVIVLKNVAAGRTVNIGWV</sequence>
<protein>
    <recommendedName>
        <fullName evidence="3">ASPIC/UnbV domain-containing protein</fullName>
    </recommendedName>
</protein>
<keyword evidence="1 2" id="KW-0732">Signal</keyword>
<organism evidence="4 5">
    <name type="scientific">Gracilariopsis chorda</name>
    <dbReference type="NCBI Taxonomy" id="448386"/>
    <lineage>
        <taxon>Eukaryota</taxon>
        <taxon>Rhodophyta</taxon>
        <taxon>Florideophyceae</taxon>
        <taxon>Rhodymeniophycidae</taxon>
        <taxon>Gracilariales</taxon>
        <taxon>Gracilariaceae</taxon>
        <taxon>Gracilariopsis</taxon>
    </lineage>
</organism>
<gene>
    <name evidence="4" type="ORF">BWQ96_09892</name>
</gene>
<dbReference type="EMBL" id="NBIV01000300">
    <property type="protein sequence ID" value="PXF40400.1"/>
    <property type="molecule type" value="Genomic_DNA"/>
</dbReference>
<evidence type="ECO:0000313" key="4">
    <source>
        <dbReference type="EMBL" id="PXF40400.1"/>
    </source>
</evidence>
<dbReference type="InterPro" id="IPR028994">
    <property type="entry name" value="Integrin_alpha_N"/>
</dbReference>
<feature type="domain" description="ASPIC/UnbV" evidence="3">
    <location>
        <begin position="438"/>
        <end position="502"/>
    </location>
</feature>
<evidence type="ECO:0000259" key="3">
    <source>
        <dbReference type="Pfam" id="PF07593"/>
    </source>
</evidence>
<dbReference type="Proteomes" id="UP000247409">
    <property type="component" value="Unassembled WGS sequence"/>
</dbReference>
<evidence type="ECO:0000256" key="2">
    <source>
        <dbReference type="SAM" id="SignalP"/>
    </source>
</evidence>
<dbReference type="PANTHER" id="PTHR16026:SF0">
    <property type="entry name" value="CARTILAGE ACIDIC PROTEIN 1"/>
    <property type="match status" value="1"/>
</dbReference>
<dbReference type="Pfam" id="PF07593">
    <property type="entry name" value="UnbV_ASPIC"/>
    <property type="match status" value="1"/>
</dbReference>
<keyword evidence="5" id="KW-1185">Reference proteome</keyword>
<dbReference type="Pfam" id="PF13517">
    <property type="entry name" value="FG-GAP_3"/>
    <property type="match status" value="1"/>
</dbReference>
<dbReference type="SUPFAM" id="SSF69318">
    <property type="entry name" value="Integrin alpha N-terminal domain"/>
    <property type="match status" value="1"/>
</dbReference>
<dbReference type="PANTHER" id="PTHR16026">
    <property type="entry name" value="CARTILAGE ACIDIC PROTEIN 1"/>
    <property type="match status" value="1"/>
</dbReference>
<reference evidence="4 5" key="1">
    <citation type="journal article" date="2018" name="Mol. Biol. Evol.">
        <title>Analysis of the draft genome of the red seaweed Gracilariopsis chorda provides insights into genome size evolution in Rhodophyta.</title>
        <authorList>
            <person name="Lee J."/>
            <person name="Yang E.C."/>
            <person name="Graf L."/>
            <person name="Yang J.H."/>
            <person name="Qiu H."/>
            <person name="Zel Zion U."/>
            <person name="Chan C.X."/>
            <person name="Stephens T.G."/>
            <person name="Weber A.P.M."/>
            <person name="Boo G.H."/>
            <person name="Boo S.M."/>
            <person name="Kim K.M."/>
            <person name="Shin Y."/>
            <person name="Jung M."/>
            <person name="Lee S.J."/>
            <person name="Yim H.S."/>
            <person name="Lee J.H."/>
            <person name="Bhattacharya D."/>
            <person name="Yoon H.S."/>
        </authorList>
    </citation>
    <scope>NUCLEOTIDE SEQUENCE [LARGE SCALE GENOMIC DNA]</scope>
    <source>
        <strain evidence="4 5">SKKU-2015</strain>
        <tissue evidence="4">Whole body</tissue>
    </source>
</reference>
<feature type="signal peptide" evidence="2">
    <location>
        <begin position="1"/>
        <end position="23"/>
    </location>
</feature>
<name>A0A2V3IGX8_9FLOR</name>
<dbReference type="InterPro" id="IPR013517">
    <property type="entry name" value="FG-GAP"/>
</dbReference>
<feature type="chain" id="PRO_5015972026" description="ASPIC/UnbV domain-containing protein" evidence="2">
    <location>
        <begin position="24"/>
        <end position="507"/>
    </location>
</feature>
<dbReference type="AlphaFoldDB" id="A0A2V3IGX8"/>
<dbReference type="Gene3D" id="2.130.10.130">
    <property type="entry name" value="Integrin alpha, N-terminal"/>
    <property type="match status" value="1"/>
</dbReference>
<evidence type="ECO:0000313" key="5">
    <source>
        <dbReference type="Proteomes" id="UP000247409"/>
    </source>
</evidence>
<evidence type="ECO:0000256" key="1">
    <source>
        <dbReference type="ARBA" id="ARBA00022729"/>
    </source>
</evidence>
<dbReference type="InterPro" id="IPR011519">
    <property type="entry name" value="UnbV_ASPIC"/>
</dbReference>
<proteinExistence type="predicted"/>
<dbReference type="OrthoDB" id="10051983at2759"/>
<dbReference type="InterPro" id="IPR027039">
    <property type="entry name" value="Crtac1"/>
</dbReference>
<comment type="caution">
    <text evidence="4">The sequence shown here is derived from an EMBL/GenBank/DDBJ whole genome shotgun (WGS) entry which is preliminary data.</text>
</comment>
<accession>A0A2V3IGX8</accession>